<evidence type="ECO:0000313" key="2">
    <source>
        <dbReference type="EMBL" id="CAK9047251.1"/>
    </source>
</evidence>
<feature type="chain" id="PRO_5046413042" evidence="1">
    <location>
        <begin position="24"/>
        <end position="291"/>
    </location>
</feature>
<feature type="signal peptide" evidence="1">
    <location>
        <begin position="1"/>
        <end position="23"/>
    </location>
</feature>
<name>A0ABP0M6V1_9DINO</name>
<proteinExistence type="predicted"/>
<keyword evidence="3" id="KW-1185">Reference proteome</keyword>
<evidence type="ECO:0000256" key="1">
    <source>
        <dbReference type="SAM" id="SignalP"/>
    </source>
</evidence>
<evidence type="ECO:0000313" key="3">
    <source>
        <dbReference type="Proteomes" id="UP001642484"/>
    </source>
</evidence>
<dbReference type="EMBL" id="CAXAMN010016058">
    <property type="protein sequence ID" value="CAK9047251.1"/>
    <property type="molecule type" value="Genomic_DNA"/>
</dbReference>
<accession>A0ABP0M6V1</accession>
<keyword evidence="1" id="KW-0732">Signal</keyword>
<organism evidence="2 3">
    <name type="scientific">Durusdinium trenchii</name>
    <dbReference type="NCBI Taxonomy" id="1381693"/>
    <lineage>
        <taxon>Eukaryota</taxon>
        <taxon>Sar</taxon>
        <taxon>Alveolata</taxon>
        <taxon>Dinophyceae</taxon>
        <taxon>Suessiales</taxon>
        <taxon>Symbiodiniaceae</taxon>
        <taxon>Durusdinium</taxon>
    </lineage>
</organism>
<reference evidence="2 3" key="1">
    <citation type="submission" date="2024-02" db="EMBL/GenBank/DDBJ databases">
        <authorList>
            <person name="Chen Y."/>
            <person name="Shah S."/>
            <person name="Dougan E. K."/>
            <person name="Thang M."/>
            <person name="Chan C."/>
        </authorList>
    </citation>
    <scope>NUCLEOTIDE SEQUENCE [LARGE SCALE GENOMIC DNA]</scope>
</reference>
<sequence length="291" mass="32773">MIGAPRILMQLVVLITNFNGVMPMDLHLCEFFAGCMAVTGVWTRAGYRAAPFEILLDSSWMDILTPQGFCLAICMALRMRREAFAMLATVCSSWVFVSRSSSHGTRVMFQVSASNQKSRSSFKEMVAKMTLILYILESRRCYWCYEQPSSSMLWSHPRMQAFFKKVTCFKAFTYMGAYGASTPKPTHLVASRASVWKFCRTLPEKEWGELVTKKTMPDGRVSVTGSSAMKGSQAYTEAFGLATLATWLDESDDPEPDLTGIKIPSVWAPLTKDERWEDAKVHECMQYLSGL</sequence>
<gene>
    <name evidence="2" type="ORF">CCMP2556_LOCUS24468</name>
</gene>
<protein>
    <submittedName>
        <fullName evidence="2">Uncharacterized protein</fullName>
    </submittedName>
</protein>
<dbReference type="Proteomes" id="UP001642484">
    <property type="component" value="Unassembled WGS sequence"/>
</dbReference>
<comment type="caution">
    <text evidence="2">The sequence shown here is derived from an EMBL/GenBank/DDBJ whole genome shotgun (WGS) entry which is preliminary data.</text>
</comment>